<accession>A0A1F7SMM9</accession>
<evidence type="ECO:0000259" key="12">
    <source>
        <dbReference type="PROSITE" id="PS50106"/>
    </source>
</evidence>
<gene>
    <name evidence="13" type="ORF">A3G31_09935</name>
</gene>
<evidence type="ECO:0000256" key="7">
    <source>
        <dbReference type="ARBA" id="ARBA00022833"/>
    </source>
</evidence>
<dbReference type="PROSITE" id="PS50106">
    <property type="entry name" value="PDZ"/>
    <property type="match status" value="2"/>
</dbReference>
<evidence type="ECO:0000256" key="4">
    <source>
        <dbReference type="ARBA" id="ARBA00022670"/>
    </source>
</evidence>
<dbReference type="STRING" id="1817883.A3G31_09935"/>
<evidence type="ECO:0000256" key="1">
    <source>
        <dbReference type="ARBA" id="ARBA00001947"/>
    </source>
</evidence>
<dbReference type="InterPro" id="IPR008915">
    <property type="entry name" value="Peptidase_M50"/>
</dbReference>
<sequence>MNYILGTVIALGLLIFVHELGHFLLAKRAGVGVQKFSLGFGPKIVGKKWGETEYLISAFPFGGYVKLEGESPDEEVVDKGKSFTHKPPFVKLSVVAAGPLFNIIFAVLIITVIYTIGITTLSPFVAEVEKGMPADKAGLKYGDEIVKINGIDVNSWEEMTGLIHTSGGKSLDLTVKRDGKTFKKTITPVEKEVPNLFGEKNKISLVGILPIALESKIGGIKKGMPAEKLGFNPGDLIKRVGNRKIEVWKQLEEIDIGSIPKPVEIILQRQKKEDKGNSKDKTTEDIKIIIPDNEIVQGKKFTELLGIESTELYIEKTEKGSPAESGGLKPFDKIVGVNGKEIKNWMEVEEIIKKNPEKKIDIMVERDGKKENLALTPRKEKRRNLLDEKINVGVIGVYSANSYTEPKLKEVKYSLPAAFVNSVERTGNLTVLIFKGIYMLVSGKISSKNISGPIAIAKMAGDQAKKGVYDFAFFVAFISINLGIINFVPLGTITDGGLILLFIIEGIIGKPVNLKLREFTQYIGIVMIVALMGFALYNDFNRYLGDIIDFFARLI</sequence>
<dbReference type="Pfam" id="PF17820">
    <property type="entry name" value="PDZ_6"/>
    <property type="match status" value="1"/>
</dbReference>
<evidence type="ECO:0000313" key="14">
    <source>
        <dbReference type="Proteomes" id="UP000178082"/>
    </source>
</evidence>
<dbReference type="Gene3D" id="2.30.42.10">
    <property type="match status" value="3"/>
</dbReference>
<keyword evidence="6" id="KW-0378">Hydrolase</keyword>
<evidence type="ECO:0000256" key="9">
    <source>
        <dbReference type="ARBA" id="ARBA00023049"/>
    </source>
</evidence>
<evidence type="ECO:0000256" key="6">
    <source>
        <dbReference type="ARBA" id="ARBA00022801"/>
    </source>
</evidence>
<keyword evidence="10 11" id="KW-0472">Membrane</keyword>
<comment type="similarity">
    <text evidence="3">Belongs to the peptidase M50B family.</text>
</comment>
<dbReference type="GO" id="GO:0016020">
    <property type="term" value="C:membrane"/>
    <property type="evidence" value="ECO:0007669"/>
    <property type="project" value="UniProtKB-SubCell"/>
</dbReference>
<evidence type="ECO:0000256" key="2">
    <source>
        <dbReference type="ARBA" id="ARBA00004141"/>
    </source>
</evidence>
<feature type="domain" description="PDZ" evidence="12">
    <location>
        <begin position="89"/>
        <end position="155"/>
    </location>
</feature>
<reference evidence="13 14" key="1">
    <citation type="journal article" date="2016" name="Nat. Commun.">
        <title>Thousands of microbial genomes shed light on interconnected biogeochemical processes in an aquifer system.</title>
        <authorList>
            <person name="Anantharaman K."/>
            <person name="Brown C.T."/>
            <person name="Hug L.A."/>
            <person name="Sharon I."/>
            <person name="Castelle C.J."/>
            <person name="Probst A.J."/>
            <person name="Thomas B.C."/>
            <person name="Singh A."/>
            <person name="Wilkins M.J."/>
            <person name="Karaoz U."/>
            <person name="Brodie E.L."/>
            <person name="Williams K.H."/>
            <person name="Hubbard S.S."/>
            <person name="Banfield J.F."/>
        </authorList>
    </citation>
    <scope>NUCLEOTIDE SEQUENCE [LARGE SCALE GENOMIC DNA]</scope>
</reference>
<comment type="caution">
    <text evidence="13">The sequence shown here is derived from an EMBL/GenBank/DDBJ whole genome shotgun (WGS) entry which is preliminary data.</text>
</comment>
<evidence type="ECO:0000256" key="11">
    <source>
        <dbReference type="SAM" id="Phobius"/>
    </source>
</evidence>
<dbReference type="PANTHER" id="PTHR42837:SF2">
    <property type="entry name" value="MEMBRANE METALLOPROTEASE ARASP2, CHLOROPLASTIC-RELATED"/>
    <property type="match status" value="1"/>
</dbReference>
<keyword evidence="5 11" id="KW-0812">Transmembrane</keyword>
<feature type="transmembrane region" description="Helical" evidence="11">
    <location>
        <begin position="100"/>
        <end position="126"/>
    </location>
</feature>
<dbReference type="AlphaFoldDB" id="A0A1F7SMM9"/>
<comment type="cofactor">
    <cofactor evidence="1">
        <name>Zn(2+)</name>
        <dbReference type="ChEBI" id="CHEBI:29105"/>
    </cofactor>
</comment>
<keyword evidence="9 13" id="KW-0482">Metalloprotease</keyword>
<comment type="subcellular location">
    <subcellularLocation>
        <location evidence="2">Membrane</location>
        <topology evidence="2">Multi-pass membrane protein</topology>
    </subcellularLocation>
</comment>
<dbReference type="InterPro" id="IPR004387">
    <property type="entry name" value="Pept_M50_Zn"/>
</dbReference>
<keyword evidence="8 11" id="KW-1133">Transmembrane helix</keyword>
<dbReference type="Proteomes" id="UP000178082">
    <property type="component" value="Unassembled WGS sequence"/>
</dbReference>
<evidence type="ECO:0000256" key="5">
    <source>
        <dbReference type="ARBA" id="ARBA00022692"/>
    </source>
</evidence>
<dbReference type="SUPFAM" id="SSF50156">
    <property type="entry name" value="PDZ domain-like"/>
    <property type="match status" value="3"/>
</dbReference>
<feature type="transmembrane region" description="Helical" evidence="11">
    <location>
        <begin position="493"/>
        <end position="512"/>
    </location>
</feature>
<feature type="transmembrane region" description="Helical" evidence="11">
    <location>
        <begin position="519"/>
        <end position="537"/>
    </location>
</feature>
<dbReference type="GO" id="GO:0004222">
    <property type="term" value="F:metalloendopeptidase activity"/>
    <property type="evidence" value="ECO:0007669"/>
    <property type="project" value="InterPro"/>
</dbReference>
<dbReference type="PANTHER" id="PTHR42837">
    <property type="entry name" value="REGULATOR OF SIGMA-E PROTEASE RSEP"/>
    <property type="match status" value="1"/>
</dbReference>
<feature type="transmembrane region" description="Helical" evidence="11">
    <location>
        <begin position="468"/>
        <end position="487"/>
    </location>
</feature>
<dbReference type="InterPro" id="IPR036034">
    <property type="entry name" value="PDZ_sf"/>
</dbReference>
<feature type="domain" description="PDZ" evidence="12">
    <location>
        <begin position="292"/>
        <end position="344"/>
    </location>
</feature>
<dbReference type="Pfam" id="PF02163">
    <property type="entry name" value="Peptidase_M50"/>
    <property type="match status" value="1"/>
</dbReference>
<evidence type="ECO:0000256" key="3">
    <source>
        <dbReference type="ARBA" id="ARBA00007931"/>
    </source>
</evidence>
<dbReference type="InterPro" id="IPR041489">
    <property type="entry name" value="PDZ_6"/>
</dbReference>
<evidence type="ECO:0000256" key="10">
    <source>
        <dbReference type="ARBA" id="ARBA00023136"/>
    </source>
</evidence>
<dbReference type="InterPro" id="IPR001478">
    <property type="entry name" value="PDZ"/>
</dbReference>
<proteinExistence type="inferred from homology"/>
<dbReference type="CDD" id="cd23081">
    <property type="entry name" value="cpPDZ_EcRseP-like"/>
    <property type="match status" value="2"/>
</dbReference>
<organism evidence="13 14">
    <name type="scientific">Candidatus Schekmanbacteria bacterium RIFCSPLOWO2_12_FULL_38_15</name>
    <dbReference type="NCBI Taxonomy" id="1817883"/>
    <lineage>
        <taxon>Bacteria</taxon>
        <taxon>Candidatus Schekmaniibacteriota</taxon>
    </lineage>
</organism>
<evidence type="ECO:0000256" key="8">
    <source>
        <dbReference type="ARBA" id="ARBA00022989"/>
    </source>
</evidence>
<name>A0A1F7SMM9_9BACT</name>
<keyword evidence="4 13" id="KW-0645">Protease</keyword>
<dbReference type="CDD" id="cd06163">
    <property type="entry name" value="S2P-M50_PDZ_RseP-like"/>
    <property type="match status" value="1"/>
</dbReference>
<dbReference type="GO" id="GO:0006508">
    <property type="term" value="P:proteolysis"/>
    <property type="evidence" value="ECO:0007669"/>
    <property type="project" value="UniProtKB-KW"/>
</dbReference>
<dbReference type="SMART" id="SM00228">
    <property type="entry name" value="PDZ"/>
    <property type="match status" value="3"/>
</dbReference>
<dbReference type="EMBL" id="MGDI01000011">
    <property type="protein sequence ID" value="OGL54474.1"/>
    <property type="molecule type" value="Genomic_DNA"/>
</dbReference>
<keyword evidence="7" id="KW-0862">Zinc</keyword>
<protein>
    <submittedName>
        <fullName evidence="13">RIP metalloprotease RseP</fullName>
    </submittedName>
</protein>
<dbReference type="NCBIfam" id="TIGR00054">
    <property type="entry name" value="RIP metalloprotease RseP"/>
    <property type="match status" value="1"/>
</dbReference>
<evidence type="ECO:0000313" key="13">
    <source>
        <dbReference type="EMBL" id="OGL54474.1"/>
    </source>
</evidence>